<dbReference type="Pfam" id="PF03968">
    <property type="entry name" value="LptD_N"/>
    <property type="match status" value="1"/>
</dbReference>
<evidence type="ECO:0000259" key="4">
    <source>
        <dbReference type="Pfam" id="PF03968"/>
    </source>
</evidence>
<dbReference type="GO" id="GO:0009279">
    <property type="term" value="C:cell outer membrane"/>
    <property type="evidence" value="ECO:0007669"/>
    <property type="project" value="TreeGrafter"/>
</dbReference>
<gene>
    <name evidence="5" type="ORF">METZ01_LOCUS64108</name>
</gene>
<dbReference type="InterPro" id="IPR014340">
    <property type="entry name" value="LptA"/>
</dbReference>
<dbReference type="GO" id="GO:0017089">
    <property type="term" value="F:glycolipid transfer activity"/>
    <property type="evidence" value="ECO:0007669"/>
    <property type="project" value="TreeGrafter"/>
</dbReference>
<keyword evidence="2" id="KW-0732">Signal</keyword>
<dbReference type="PANTHER" id="PTHR36504:SF1">
    <property type="entry name" value="LIPOPOLYSACCHARIDE EXPORT SYSTEM PROTEIN LPTA"/>
    <property type="match status" value="1"/>
</dbReference>
<evidence type="ECO:0000256" key="3">
    <source>
        <dbReference type="ARBA" id="ARBA00022764"/>
    </source>
</evidence>
<protein>
    <recommendedName>
        <fullName evidence="4">Organic solvent tolerance-like N-terminal domain-containing protein</fullName>
    </recommendedName>
</protein>
<dbReference type="GO" id="GO:0001530">
    <property type="term" value="F:lipopolysaccharide binding"/>
    <property type="evidence" value="ECO:0007669"/>
    <property type="project" value="InterPro"/>
</dbReference>
<sequence>MLVGDFHSQASIIDNVDTHINNIPIDDSYPTENQDLYFEDISLKKNDLYINSDGANITDLNSGKIIFTFSGNVEIISEIVIIKCDKAILEFEENELKNARFIGELSSFQQFDKKRELIASGTAEVFEYDHTANILRMETNAWVNNGSNEVSGNLITYNLVKRNIIADSENGSPVKLIIDSTSIN</sequence>
<dbReference type="AlphaFoldDB" id="A0A381T699"/>
<dbReference type="GO" id="GO:0015920">
    <property type="term" value="P:lipopolysaccharide transport"/>
    <property type="evidence" value="ECO:0007669"/>
    <property type="project" value="InterPro"/>
</dbReference>
<proteinExistence type="predicted"/>
<dbReference type="EMBL" id="UINC01004034">
    <property type="protein sequence ID" value="SVA11254.1"/>
    <property type="molecule type" value="Genomic_DNA"/>
</dbReference>
<accession>A0A381T699</accession>
<evidence type="ECO:0000313" key="5">
    <source>
        <dbReference type="EMBL" id="SVA11254.1"/>
    </source>
</evidence>
<dbReference type="NCBIfam" id="TIGR03002">
    <property type="entry name" value="outer_YhbN_LptA"/>
    <property type="match status" value="1"/>
</dbReference>
<organism evidence="5">
    <name type="scientific">marine metagenome</name>
    <dbReference type="NCBI Taxonomy" id="408172"/>
    <lineage>
        <taxon>unclassified sequences</taxon>
        <taxon>metagenomes</taxon>
        <taxon>ecological metagenomes</taxon>
    </lineage>
</organism>
<feature type="domain" description="Organic solvent tolerance-like N-terminal" evidence="4">
    <location>
        <begin position="49"/>
        <end position="160"/>
    </location>
</feature>
<dbReference type="PANTHER" id="PTHR36504">
    <property type="entry name" value="LIPOPOLYSACCHARIDE EXPORT SYSTEM PROTEIN LPTA"/>
    <property type="match status" value="1"/>
</dbReference>
<dbReference type="GO" id="GO:0030288">
    <property type="term" value="C:outer membrane-bounded periplasmic space"/>
    <property type="evidence" value="ECO:0007669"/>
    <property type="project" value="TreeGrafter"/>
</dbReference>
<name>A0A381T699_9ZZZZ</name>
<evidence type="ECO:0000256" key="2">
    <source>
        <dbReference type="ARBA" id="ARBA00022729"/>
    </source>
</evidence>
<keyword evidence="3" id="KW-0574">Periplasm</keyword>
<dbReference type="InterPro" id="IPR005653">
    <property type="entry name" value="OstA-like_N"/>
</dbReference>
<dbReference type="InterPro" id="IPR052037">
    <property type="entry name" value="LPS_export_LptA"/>
</dbReference>
<reference evidence="5" key="1">
    <citation type="submission" date="2018-05" db="EMBL/GenBank/DDBJ databases">
        <authorList>
            <person name="Lanie J.A."/>
            <person name="Ng W.-L."/>
            <person name="Kazmierczak K.M."/>
            <person name="Andrzejewski T.M."/>
            <person name="Davidsen T.M."/>
            <person name="Wayne K.J."/>
            <person name="Tettelin H."/>
            <person name="Glass J.I."/>
            <person name="Rusch D."/>
            <person name="Podicherti R."/>
            <person name="Tsui H.-C.T."/>
            <person name="Winkler M.E."/>
        </authorList>
    </citation>
    <scope>NUCLEOTIDE SEQUENCE</scope>
</reference>
<evidence type="ECO:0000256" key="1">
    <source>
        <dbReference type="ARBA" id="ARBA00022448"/>
    </source>
</evidence>
<dbReference type="Gene3D" id="2.60.450.10">
    <property type="entry name" value="Lipopolysaccharide (LPS) transport protein A like domain"/>
    <property type="match status" value="1"/>
</dbReference>
<keyword evidence="1" id="KW-0813">Transport</keyword>